<proteinExistence type="inferred from homology"/>
<evidence type="ECO:0000256" key="1">
    <source>
        <dbReference type="ARBA" id="ARBA00004141"/>
    </source>
</evidence>
<reference evidence="7 8" key="1">
    <citation type="submission" date="2024-01" db="EMBL/GenBank/DDBJ databases">
        <authorList>
            <person name="Waweru B."/>
        </authorList>
    </citation>
    <scope>NUCLEOTIDE SEQUENCE [LARGE SCALE GENOMIC DNA]</scope>
</reference>
<evidence type="ECO:0000313" key="8">
    <source>
        <dbReference type="Proteomes" id="UP001314170"/>
    </source>
</evidence>
<keyword evidence="3 6" id="KW-0812">Transmembrane</keyword>
<dbReference type="InterPro" id="IPR036259">
    <property type="entry name" value="MFS_trans_sf"/>
</dbReference>
<feature type="transmembrane region" description="Helical" evidence="6">
    <location>
        <begin position="356"/>
        <end position="379"/>
    </location>
</feature>
<evidence type="ECO:0000256" key="6">
    <source>
        <dbReference type="SAM" id="Phobius"/>
    </source>
</evidence>
<dbReference type="InterPro" id="IPR000109">
    <property type="entry name" value="POT_fam"/>
</dbReference>
<dbReference type="PANTHER" id="PTHR11654">
    <property type="entry name" value="OLIGOPEPTIDE TRANSPORTER-RELATED"/>
    <property type="match status" value="1"/>
</dbReference>
<feature type="transmembrane region" description="Helical" evidence="6">
    <location>
        <begin position="100"/>
        <end position="122"/>
    </location>
</feature>
<feature type="transmembrane region" description="Helical" evidence="6">
    <location>
        <begin position="220"/>
        <end position="238"/>
    </location>
</feature>
<comment type="caution">
    <text evidence="7">The sequence shown here is derived from an EMBL/GenBank/DDBJ whole genome shotgun (WGS) entry which is preliminary data.</text>
</comment>
<feature type="transmembrane region" description="Helical" evidence="6">
    <location>
        <begin position="250"/>
        <end position="270"/>
    </location>
</feature>
<evidence type="ECO:0000256" key="3">
    <source>
        <dbReference type="ARBA" id="ARBA00022692"/>
    </source>
</evidence>
<gene>
    <name evidence="7" type="ORF">DCAF_LOCUS17655</name>
</gene>
<feature type="transmembrane region" description="Helical" evidence="6">
    <location>
        <begin position="326"/>
        <end position="344"/>
    </location>
</feature>
<feature type="transmembrane region" description="Helical" evidence="6">
    <location>
        <begin position="183"/>
        <end position="208"/>
    </location>
</feature>
<feature type="transmembrane region" description="Helical" evidence="6">
    <location>
        <begin position="45"/>
        <end position="62"/>
    </location>
</feature>
<dbReference type="Proteomes" id="UP001314170">
    <property type="component" value="Unassembled WGS sequence"/>
</dbReference>
<dbReference type="EMBL" id="CAWUPB010001161">
    <property type="protein sequence ID" value="CAK7344167.1"/>
    <property type="molecule type" value="Genomic_DNA"/>
</dbReference>
<dbReference type="GO" id="GO:0016020">
    <property type="term" value="C:membrane"/>
    <property type="evidence" value="ECO:0007669"/>
    <property type="project" value="UniProtKB-SubCell"/>
</dbReference>
<accession>A0AAV1S1L5</accession>
<comment type="similarity">
    <text evidence="2">Belongs to the major facilitator superfamily. Proton-dependent oligopeptide transporter (POT/PTR) (TC 2.A.17) family.</text>
</comment>
<feature type="transmembrane region" description="Helical" evidence="6">
    <location>
        <begin position="74"/>
        <end position="94"/>
    </location>
</feature>
<sequence>MESSLMAYLTDLGKLVLEAAAIVNIQEGLSLICALIIAHMADTCIGRFEVVLYGIASYFFVYKDDCKAAARVKVWWFLASVLGAFASVIISGSYSEQMIFIIPALAMGVNYFIFWSGIRFYYFENPTGSPLTIVYRVFKASIMKLHLRWLDKVAILESSPLLEEQVQGGRLCSARDVKRVKQLFTLIPMWTTLLGFGLVLATGSTFFVKQSENLDEVVPINAFFLIQDLVSYTGLYLYNKSIAKWWHKPMQQAMLVRIGVGMAFSILLHICGKDTALPMSILWLAPQYICLGVVEGLMNDVSMFKYQDTDEWMEHYDSPFKDCGHGFGKVLTAVLISMFRGFWFNDTINTCHLDRYFLLLACLSSLNLCFYGCVAYKYACSEPPPDPDKNCMNLELGLVTDSKVPWFEQSLSFPRSRAAASRVVPIRSRTSIEH</sequence>
<keyword evidence="8" id="KW-1185">Reference proteome</keyword>
<feature type="transmembrane region" description="Helical" evidence="6">
    <location>
        <begin position="12"/>
        <end position="39"/>
    </location>
</feature>
<name>A0AAV1S1L5_9ROSI</name>
<keyword evidence="4 6" id="KW-1133">Transmembrane helix</keyword>
<evidence type="ECO:0000256" key="5">
    <source>
        <dbReference type="ARBA" id="ARBA00023136"/>
    </source>
</evidence>
<dbReference type="GO" id="GO:0022857">
    <property type="term" value="F:transmembrane transporter activity"/>
    <property type="evidence" value="ECO:0007669"/>
    <property type="project" value="InterPro"/>
</dbReference>
<comment type="subcellular location">
    <subcellularLocation>
        <location evidence="1">Membrane</location>
        <topology evidence="1">Multi-pass membrane protein</topology>
    </subcellularLocation>
</comment>
<dbReference type="Pfam" id="PF00854">
    <property type="entry name" value="PTR2"/>
    <property type="match status" value="1"/>
</dbReference>
<evidence type="ECO:0000313" key="7">
    <source>
        <dbReference type="EMBL" id="CAK7344167.1"/>
    </source>
</evidence>
<evidence type="ECO:0000256" key="4">
    <source>
        <dbReference type="ARBA" id="ARBA00022989"/>
    </source>
</evidence>
<organism evidence="7 8">
    <name type="scientific">Dovyalis caffra</name>
    <dbReference type="NCBI Taxonomy" id="77055"/>
    <lineage>
        <taxon>Eukaryota</taxon>
        <taxon>Viridiplantae</taxon>
        <taxon>Streptophyta</taxon>
        <taxon>Embryophyta</taxon>
        <taxon>Tracheophyta</taxon>
        <taxon>Spermatophyta</taxon>
        <taxon>Magnoliopsida</taxon>
        <taxon>eudicotyledons</taxon>
        <taxon>Gunneridae</taxon>
        <taxon>Pentapetalae</taxon>
        <taxon>rosids</taxon>
        <taxon>fabids</taxon>
        <taxon>Malpighiales</taxon>
        <taxon>Salicaceae</taxon>
        <taxon>Flacourtieae</taxon>
        <taxon>Dovyalis</taxon>
    </lineage>
</organism>
<dbReference type="Gene3D" id="1.20.1250.20">
    <property type="entry name" value="MFS general substrate transporter like domains"/>
    <property type="match status" value="2"/>
</dbReference>
<keyword evidence="5 6" id="KW-0472">Membrane</keyword>
<dbReference type="AlphaFoldDB" id="A0AAV1S1L5"/>
<protein>
    <submittedName>
        <fullName evidence="7">Uncharacterized protein</fullName>
    </submittedName>
</protein>
<evidence type="ECO:0000256" key="2">
    <source>
        <dbReference type="ARBA" id="ARBA00005982"/>
    </source>
</evidence>